<dbReference type="Pfam" id="PF02518">
    <property type="entry name" value="HATPase_c"/>
    <property type="match status" value="1"/>
</dbReference>
<dbReference type="SUPFAM" id="SSF158472">
    <property type="entry name" value="HAMP domain-like"/>
    <property type="match status" value="1"/>
</dbReference>
<comment type="subcellular location">
    <subcellularLocation>
        <location evidence="2">Cell membrane</location>
    </subcellularLocation>
</comment>
<keyword evidence="4" id="KW-0597">Phosphoprotein</keyword>
<evidence type="ECO:0000256" key="2">
    <source>
        <dbReference type="ARBA" id="ARBA00004236"/>
    </source>
</evidence>
<keyword evidence="10 11" id="KW-0472">Membrane</keyword>
<evidence type="ECO:0000256" key="1">
    <source>
        <dbReference type="ARBA" id="ARBA00000085"/>
    </source>
</evidence>
<dbReference type="PANTHER" id="PTHR45436:SF5">
    <property type="entry name" value="SENSOR HISTIDINE KINASE TRCS"/>
    <property type="match status" value="1"/>
</dbReference>
<evidence type="ECO:0000313" key="14">
    <source>
        <dbReference type="EMBL" id="MBU2664866.1"/>
    </source>
</evidence>
<dbReference type="EC" id="2.7.13.3" evidence="3"/>
<feature type="domain" description="Histidine kinase" evidence="12">
    <location>
        <begin position="245"/>
        <end position="453"/>
    </location>
</feature>
<dbReference type="CDD" id="cd00082">
    <property type="entry name" value="HisKA"/>
    <property type="match status" value="1"/>
</dbReference>
<organism evidence="14 15">
    <name type="scientific">Paractinoplanes bogorensis</name>
    <dbReference type="NCBI Taxonomy" id="1610840"/>
    <lineage>
        <taxon>Bacteria</taxon>
        <taxon>Bacillati</taxon>
        <taxon>Actinomycetota</taxon>
        <taxon>Actinomycetes</taxon>
        <taxon>Micromonosporales</taxon>
        <taxon>Micromonosporaceae</taxon>
        <taxon>Paractinoplanes</taxon>
    </lineage>
</organism>
<dbReference type="SMART" id="SM00387">
    <property type="entry name" value="HATPase_c"/>
    <property type="match status" value="1"/>
</dbReference>
<dbReference type="EMBL" id="JAHKKG010000004">
    <property type="protein sequence ID" value="MBU2664866.1"/>
    <property type="molecule type" value="Genomic_DNA"/>
</dbReference>
<reference evidence="14 15" key="1">
    <citation type="submission" date="2021-06" db="EMBL/GenBank/DDBJ databases">
        <title>Actinoplanes lichenicola sp. nov., and Actinoplanes ovalisporus sp. nov., isolated from lichen in Thailand.</title>
        <authorList>
            <person name="Saeng-In P."/>
            <person name="Kanchanasin P."/>
            <person name="Yuki M."/>
            <person name="Kudo T."/>
            <person name="Ohkuma M."/>
            <person name="Phongsopitanun W."/>
            <person name="Tanasupawat S."/>
        </authorList>
    </citation>
    <scope>NUCLEOTIDE SEQUENCE [LARGE SCALE GENOMIC DNA]</scope>
    <source>
        <strain evidence="14 15">NBRC 110975</strain>
    </source>
</reference>
<evidence type="ECO:0000256" key="8">
    <source>
        <dbReference type="ARBA" id="ARBA00022989"/>
    </source>
</evidence>
<dbReference type="Proteomes" id="UP001519654">
    <property type="component" value="Unassembled WGS sequence"/>
</dbReference>
<sequence>MPVALGMIRRLLLTYLSLAVVVLAGLALPLAVVHQGSEEQRAFAQLEHDAEILAAFVDAAIIRGHSSEISTLTADAAQRWGGWIEVVDGTGRRIAATGPAEPSPGSIADLRSVLEGRIQVNSDLDTDVMSVAVLIHPGRPQQGAVRVSVPTTTLDARIDQFRYLIGGVSLAVLIGAALVAAAMARWISRPVRTLERATRTLAEGDTPPAPTTIGPPELRRLAATFNTTAVRLQQLIAAQRSFVGHASHQLKTPLAALRLRLENLEPDVAADGETNLRAALVETDRLARLVDTLLAMTRGAHAPAPVEVALAGVVDERASLWGPVAAKAGVTLQIQDPSPVRVRAVPGALEQILDNLLSNALGVAPPGSTVHVTCHRTGDEIELHVTDAGPGLTAAQRERALDEFWRAPGAPKGGTGLGLALVRTLAEKSGGRAHLDPAAPTGIDAVVVLPAADPTPSDRTGALPA</sequence>
<comment type="caution">
    <text evidence="14">The sequence shown here is derived from an EMBL/GenBank/DDBJ whole genome shotgun (WGS) entry which is preliminary data.</text>
</comment>
<proteinExistence type="predicted"/>
<keyword evidence="6 11" id="KW-0812">Transmembrane</keyword>
<evidence type="ECO:0000256" key="9">
    <source>
        <dbReference type="ARBA" id="ARBA00023012"/>
    </source>
</evidence>
<gene>
    <name evidence="14" type="ORF">KOI35_15290</name>
</gene>
<protein>
    <recommendedName>
        <fullName evidence="3">histidine kinase</fullName>
        <ecNumber evidence="3">2.7.13.3</ecNumber>
    </recommendedName>
</protein>
<dbReference type="SMART" id="SM00388">
    <property type="entry name" value="HisKA"/>
    <property type="match status" value="1"/>
</dbReference>
<dbReference type="PROSITE" id="PS50109">
    <property type="entry name" value="HIS_KIN"/>
    <property type="match status" value="1"/>
</dbReference>
<comment type="catalytic activity">
    <reaction evidence="1">
        <text>ATP + protein L-histidine = ADP + protein N-phospho-L-histidine.</text>
        <dbReference type="EC" id="2.7.13.3"/>
    </reaction>
</comment>
<dbReference type="SUPFAM" id="SSF47384">
    <property type="entry name" value="Homodimeric domain of signal transducing histidine kinase"/>
    <property type="match status" value="1"/>
</dbReference>
<keyword evidence="5" id="KW-0808">Transferase</keyword>
<feature type="transmembrane region" description="Helical" evidence="11">
    <location>
        <begin position="163"/>
        <end position="187"/>
    </location>
</feature>
<evidence type="ECO:0000259" key="12">
    <source>
        <dbReference type="PROSITE" id="PS50109"/>
    </source>
</evidence>
<dbReference type="InterPro" id="IPR003594">
    <property type="entry name" value="HATPase_dom"/>
</dbReference>
<dbReference type="SMART" id="SM00304">
    <property type="entry name" value="HAMP"/>
    <property type="match status" value="1"/>
</dbReference>
<dbReference type="GO" id="GO:0016301">
    <property type="term" value="F:kinase activity"/>
    <property type="evidence" value="ECO:0007669"/>
    <property type="project" value="UniProtKB-KW"/>
</dbReference>
<dbReference type="CDD" id="cd00075">
    <property type="entry name" value="HATPase"/>
    <property type="match status" value="1"/>
</dbReference>
<dbReference type="InterPro" id="IPR003661">
    <property type="entry name" value="HisK_dim/P_dom"/>
</dbReference>
<dbReference type="Gene3D" id="6.10.340.10">
    <property type="match status" value="1"/>
</dbReference>
<dbReference type="InterPro" id="IPR050428">
    <property type="entry name" value="TCS_sensor_his_kinase"/>
</dbReference>
<evidence type="ECO:0000256" key="5">
    <source>
        <dbReference type="ARBA" id="ARBA00022679"/>
    </source>
</evidence>
<dbReference type="RefSeq" id="WP_215787858.1">
    <property type="nucleotide sequence ID" value="NZ_JAHKKG010000004.1"/>
</dbReference>
<dbReference type="PROSITE" id="PS50885">
    <property type="entry name" value="HAMP"/>
    <property type="match status" value="1"/>
</dbReference>
<dbReference type="InterPro" id="IPR036097">
    <property type="entry name" value="HisK_dim/P_sf"/>
</dbReference>
<dbReference type="CDD" id="cd06225">
    <property type="entry name" value="HAMP"/>
    <property type="match status" value="1"/>
</dbReference>
<evidence type="ECO:0000256" key="11">
    <source>
        <dbReference type="SAM" id="Phobius"/>
    </source>
</evidence>
<keyword evidence="8 11" id="KW-1133">Transmembrane helix</keyword>
<dbReference type="InterPro" id="IPR005467">
    <property type="entry name" value="His_kinase_dom"/>
</dbReference>
<evidence type="ECO:0000313" key="15">
    <source>
        <dbReference type="Proteomes" id="UP001519654"/>
    </source>
</evidence>
<dbReference type="Pfam" id="PF00672">
    <property type="entry name" value="HAMP"/>
    <property type="match status" value="1"/>
</dbReference>
<name>A0ABS5YP82_9ACTN</name>
<evidence type="ECO:0000256" key="6">
    <source>
        <dbReference type="ARBA" id="ARBA00022692"/>
    </source>
</evidence>
<dbReference type="Gene3D" id="3.30.565.10">
    <property type="entry name" value="Histidine kinase-like ATPase, C-terminal domain"/>
    <property type="match status" value="1"/>
</dbReference>
<evidence type="ECO:0000256" key="10">
    <source>
        <dbReference type="ARBA" id="ARBA00023136"/>
    </source>
</evidence>
<feature type="domain" description="HAMP" evidence="13">
    <location>
        <begin position="185"/>
        <end position="237"/>
    </location>
</feature>
<dbReference type="PRINTS" id="PR00344">
    <property type="entry name" value="BCTRLSENSOR"/>
</dbReference>
<dbReference type="Pfam" id="PF00512">
    <property type="entry name" value="HisKA"/>
    <property type="match status" value="1"/>
</dbReference>
<keyword evidence="7 14" id="KW-0418">Kinase</keyword>
<evidence type="ECO:0000256" key="4">
    <source>
        <dbReference type="ARBA" id="ARBA00022553"/>
    </source>
</evidence>
<keyword evidence="15" id="KW-1185">Reference proteome</keyword>
<dbReference type="Gene3D" id="1.10.287.130">
    <property type="match status" value="1"/>
</dbReference>
<evidence type="ECO:0000259" key="13">
    <source>
        <dbReference type="PROSITE" id="PS50885"/>
    </source>
</evidence>
<keyword evidence="9" id="KW-0902">Two-component regulatory system</keyword>
<evidence type="ECO:0000256" key="3">
    <source>
        <dbReference type="ARBA" id="ARBA00012438"/>
    </source>
</evidence>
<dbReference type="InterPro" id="IPR004358">
    <property type="entry name" value="Sig_transdc_His_kin-like_C"/>
</dbReference>
<dbReference type="PANTHER" id="PTHR45436">
    <property type="entry name" value="SENSOR HISTIDINE KINASE YKOH"/>
    <property type="match status" value="1"/>
</dbReference>
<dbReference type="SUPFAM" id="SSF55874">
    <property type="entry name" value="ATPase domain of HSP90 chaperone/DNA topoisomerase II/histidine kinase"/>
    <property type="match status" value="1"/>
</dbReference>
<dbReference type="InterPro" id="IPR036890">
    <property type="entry name" value="HATPase_C_sf"/>
</dbReference>
<evidence type="ECO:0000256" key="7">
    <source>
        <dbReference type="ARBA" id="ARBA00022777"/>
    </source>
</evidence>
<dbReference type="InterPro" id="IPR003660">
    <property type="entry name" value="HAMP_dom"/>
</dbReference>
<accession>A0ABS5YP82</accession>